<dbReference type="Proteomes" id="UP001190700">
    <property type="component" value="Unassembled WGS sequence"/>
</dbReference>
<comment type="caution">
    <text evidence="2">The sequence shown here is derived from an EMBL/GenBank/DDBJ whole genome shotgun (WGS) entry which is preliminary data.</text>
</comment>
<dbReference type="EMBL" id="LGRX02012832">
    <property type="protein sequence ID" value="KAK3266776.1"/>
    <property type="molecule type" value="Genomic_DNA"/>
</dbReference>
<keyword evidence="3" id="KW-1185">Reference proteome</keyword>
<accession>A0AAE0KZS5</accession>
<organism evidence="2 3">
    <name type="scientific">Cymbomonas tetramitiformis</name>
    <dbReference type="NCBI Taxonomy" id="36881"/>
    <lineage>
        <taxon>Eukaryota</taxon>
        <taxon>Viridiplantae</taxon>
        <taxon>Chlorophyta</taxon>
        <taxon>Pyramimonadophyceae</taxon>
        <taxon>Pyramimonadales</taxon>
        <taxon>Pyramimonadaceae</taxon>
        <taxon>Cymbomonas</taxon>
    </lineage>
</organism>
<feature type="region of interest" description="Disordered" evidence="1">
    <location>
        <begin position="1"/>
        <end position="27"/>
    </location>
</feature>
<reference evidence="2 3" key="1">
    <citation type="journal article" date="2015" name="Genome Biol. Evol.">
        <title>Comparative Genomics of a Bacterivorous Green Alga Reveals Evolutionary Causalities and Consequences of Phago-Mixotrophic Mode of Nutrition.</title>
        <authorList>
            <person name="Burns J.A."/>
            <person name="Paasch A."/>
            <person name="Narechania A."/>
            <person name="Kim E."/>
        </authorList>
    </citation>
    <scope>NUCLEOTIDE SEQUENCE [LARGE SCALE GENOMIC DNA]</scope>
    <source>
        <strain evidence="2 3">PLY_AMNH</strain>
    </source>
</reference>
<protein>
    <submittedName>
        <fullName evidence="2">Uncharacterized protein</fullName>
    </submittedName>
</protein>
<dbReference type="AlphaFoldDB" id="A0AAE0KZS5"/>
<feature type="compositionally biased region" description="Basic and acidic residues" evidence="1">
    <location>
        <begin position="15"/>
        <end position="24"/>
    </location>
</feature>
<evidence type="ECO:0000313" key="3">
    <source>
        <dbReference type="Proteomes" id="UP001190700"/>
    </source>
</evidence>
<name>A0AAE0KZS5_9CHLO</name>
<proteinExistence type="predicted"/>
<sequence length="178" mass="19452">MSLYVKEEPEGDEFGNDHRSRGEGTRGLLGGQRLVSWCPGLVKRSSEDSRTRILYDNGDTEDLFLPDERHKVLTVSLMSLTASLARLAVSFARSAVSVNRLAWTVTRQTMAATSLLKIFGNGGIGRGFRVHRVSRGDSGKCSTEVHPSKLRPEGQAAHEHLCPSREVVVADCAGLNEC</sequence>
<evidence type="ECO:0000313" key="2">
    <source>
        <dbReference type="EMBL" id="KAK3266776.1"/>
    </source>
</evidence>
<evidence type="ECO:0000256" key="1">
    <source>
        <dbReference type="SAM" id="MobiDB-lite"/>
    </source>
</evidence>
<gene>
    <name evidence="2" type="ORF">CYMTET_24621</name>
</gene>